<dbReference type="Proteomes" id="UP000321504">
    <property type="component" value="Unassembled WGS sequence"/>
</dbReference>
<keyword evidence="1" id="KW-0472">Membrane</keyword>
<sequence length="168" mass="18317">MKQKINLLYSWFVWLVTFFLPDISFTMRFRGWMYSLAMPESGKNFQVSSGARLYGLNKISVGDDVYIATNVVINAGEEVVLGSEVMIGIGAIIVSGNHSLLNGSYRFGSLKREPILVHRGSWISANVVLVSGSEIPKSSLIAANSVVTKKLKISGVYAGAPAELKSRD</sequence>
<name>A0A7M1WCH2_VIBPH</name>
<dbReference type="InterPro" id="IPR051159">
    <property type="entry name" value="Hexapeptide_acetyltransf"/>
</dbReference>
<accession>A0A7M1WCH2</accession>
<dbReference type="Gene3D" id="2.160.10.10">
    <property type="entry name" value="Hexapeptide repeat proteins"/>
    <property type="match status" value="1"/>
</dbReference>
<evidence type="ECO:0000313" key="4">
    <source>
        <dbReference type="Proteomes" id="UP000321504"/>
    </source>
</evidence>
<dbReference type="EMBL" id="MT898277">
    <property type="protein sequence ID" value="QOS24774.1"/>
    <property type="molecule type" value="Genomic_DNA"/>
</dbReference>
<dbReference type="SUPFAM" id="SSF51161">
    <property type="entry name" value="Trimeric LpxA-like enzymes"/>
    <property type="match status" value="1"/>
</dbReference>
<keyword evidence="1" id="KW-1133">Transmembrane helix</keyword>
<dbReference type="CDD" id="cd04647">
    <property type="entry name" value="LbH_MAT_like"/>
    <property type="match status" value="1"/>
</dbReference>
<proteinExistence type="predicted"/>
<dbReference type="GO" id="GO:0016746">
    <property type="term" value="F:acyltransferase activity"/>
    <property type="evidence" value="ECO:0007669"/>
    <property type="project" value="UniProtKB-KW"/>
</dbReference>
<dbReference type="RefSeq" id="WP_025577746.1">
    <property type="nucleotide sequence ID" value="NZ_CP131931.1"/>
</dbReference>
<dbReference type="InterPro" id="IPR011004">
    <property type="entry name" value="Trimer_LpxA-like_sf"/>
</dbReference>
<evidence type="ECO:0000256" key="1">
    <source>
        <dbReference type="SAM" id="Phobius"/>
    </source>
</evidence>
<protein>
    <submittedName>
        <fullName evidence="3">Acyltransferase</fullName>
    </submittedName>
    <submittedName>
        <fullName evidence="2">Putative acetyltransferase</fullName>
        <ecNumber evidence="2">2.3.1.-</ecNumber>
    </submittedName>
</protein>
<keyword evidence="1" id="KW-0812">Transmembrane</keyword>
<feature type="transmembrane region" description="Helical" evidence="1">
    <location>
        <begin position="6"/>
        <end position="25"/>
    </location>
</feature>
<gene>
    <name evidence="3" type="ORF">FVP01_18795</name>
    <name evidence="2" type="ORF">VP308_00019</name>
</gene>
<organism evidence="2">
    <name type="scientific">Vibrio parahaemolyticus</name>
    <dbReference type="NCBI Taxonomy" id="670"/>
    <lineage>
        <taxon>Bacteria</taxon>
        <taxon>Pseudomonadati</taxon>
        <taxon>Pseudomonadota</taxon>
        <taxon>Gammaproteobacteria</taxon>
        <taxon>Vibrionales</taxon>
        <taxon>Vibrionaceae</taxon>
        <taxon>Vibrio</taxon>
    </lineage>
</organism>
<dbReference type="EC" id="2.3.1.-" evidence="2"/>
<keyword evidence="2" id="KW-0808">Transferase</keyword>
<evidence type="ECO:0000313" key="2">
    <source>
        <dbReference type="EMBL" id="QOS24774.1"/>
    </source>
</evidence>
<reference evidence="2" key="2">
    <citation type="submission" date="2020-08" db="EMBL/GenBank/DDBJ databases">
        <title>Genetic structure, function and evolution of capsule biosynthesis loci in Vibrio parahaemolyticus.</title>
        <authorList>
            <person name="Li L."/>
            <person name="Bian S."/>
        </authorList>
    </citation>
    <scope>NUCLEOTIDE SEQUENCE</scope>
    <source>
        <strain evidence="2">VP308</strain>
    </source>
</reference>
<dbReference type="EMBL" id="VRMQ01000004">
    <property type="protein sequence ID" value="TXN15030.1"/>
    <property type="molecule type" value="Genomic_DNA"/>
</dbReference>
<dbReference type="PANTHER" id="PTHR23416">
    <property type="entry name" value="SIALIC ACID SYNTHASE-RELATED"/>
    <property type="match status" value="1"/>
</dbReference>
<reference evidence="3 4" key="1">
    <citation type="submission" date="2019-08" db="EMBL/GenBank/DDBJ databases">
        <title>Emerging of two pre-pandemic pathogenic O4:KUT lineages of Vibrio parahaemolyticus in coastal eastern China.</title>
        <authorList>
            <person name="Yu H."/>
        </authorList>
    </citation>
    <scope>NUCLEOTIDE SEQUENCE [LARGE SCALE GENOMIC DNA]</scope>
    <source>
        <strain evidence="3 4">HZ17-383</strain>
    </source>
</reference>
<keyword evidence="2" id="KW-0012">Acyltransferase</keyword>
<dbReference type="AlphaFoldDB" id="A0A7M1WCH2"/>
<evidence type="ECO:0000313" key="3">
    <source>
        <dbReference type="EMBL" id="TXN15030.1"/>
    </source>
</evidence>